<dbReference type="InterPro" id="IPR007657">
    <property type="entry name" value="Glycosyltransferase_61"/>
</dbReference>
<dbReference type="PANTHER" id="PTHR20961">
    <property type="entry name" value="GLYCOSYLTRANSFERASE"/>
    <property type="match status" value="1"/>
</dbReference>
<comment type="caution">
    <text evidence="6">The sequence shown here is derived from an EMBL/GenBank/DDBJ whole genome shotgun (WGS) entry which is preliminary data.</text>
</comment>
<proteinExistence type="predicted"/>
<gene>
    <name evidence="6" type="ORF">EFL26_10080</name>
</gene>
<keyword evidence="7" id="KW-1185">Reference proteome</keyword>
<evidence type="ECO:0000256" key="1">
    <source>
        <dbReference type="ARBA" id="ARBA00022676"/>
    </source>
</evidence>
<evidence type="ECO:0000313" key="6">
    <source>
        <dbReference type="EMBL" id="RNM14807.1"/>
    </source>
</evidence>
<dbReference type="GO" id="GO:0016757">
    <property type="term" value="F:glycosyltransferase activity"/>
    <property type="evidence" value="ECO:0007669"/>
    <property type="project" value="UniProtKB-KW"/>
</dbReference>
<feature type="domain" description="Glycosyltransferase 61 catalytic" evidence="5">
    <location>
        <begin position="168"/>
        <end position="339"/>
    </location>
</feature>
<evidence type="ECO:0000313" key="7">
    <source>
        <dbReference type="Proteomes" id="UP000279994"/>
    </source>
</evidence>
<dbReference type="OrthoDB" id="288504at2"/>
<dbReference type="PANTHER" id="PTHR20961:SF150">
    <property type="entry name" value="GLYCOSYLTRANSFERASE FAMILY 61 PROTEIN"/>
    <property type="match status" value="1"/>
</dbReference>
<keyword evidence="3" id="KW-0325">Glycoprotein</keyword>
<evidence type="ECO:0000256" key="2">
    <source>
        <dbReference type="ARBA" id="ARBA00022679"/>
    </source>
</evidence>
<accession>A0A3N0GQT7</accession>
<feature type="region of interest" description="Disordered" evidence="4">
    <location>
        <begin position="48"/>
        <end position="75"/>
    </location>
</feature>
<organism evidence="6 7">
    <name type="scientific">Nocardioides pocheonensis</name>
    <dbReference type="NCBI Taxonomy" id="661485"/>
    <lineage>
        <taxon>Bacteria</taxon>
        <taxon>Bacillati</taxon>
        <taxon>Actinomycetota</taxon>
        <taxon>Actinomycetes</taxon>
        <taxon>Propionibacteriales</taxon>
        <taxon>Nocardioidaceae</taxon>
        <taxon>Nocardioides</taxon>
    </lineage>
</organism>
<protein>
    <submittedName>
        <fullName evidence="6">Glycosyltransferase family 61 protein</fullName>
    </submittedName>
</protein>
<name>A0A3N0GQT7_9ACTN</name>
<dbReference type="RefSeq" id="WP_123222770.1">
    <property type="nucleotide sequence ID" value="NZ_RJSF01000037.1"/>
</dbReference>
<evidence type="ECO:0000256" key="4">
    <source>
        <dbReference type="SAM" id="MobiDB-lite"/>
    </source>
</evidence>
<keyword evidence="2 6" id="KW-0808">Transferase</keyword>
<dbReference type="Proteomes" id="UP000279994">
    <property type="component" value="Unassembled WGS sequence"/>
</dbReference>
<dbReference type="EMBL" id="RJSF01000037">
    <property type="protein sequence ID" value="RNM14807.1"/>
    <property type="molecule type" value="Genomic_DNA"/>
</dbReference>
<dbReference type="Pfam" id="PF04577">
    <property type="entry name" value="Glyco_transf_61"/>
    <property type="match status" value="1"/>
</dbReference>
<dbReference type="InterPro" id="IPR049625">
    <property type="entry name" value="Glyco_transf_61_cat"/>
</dbReference>
<feature type="compositionally biased region" description="Low complexity" evidence="4">
    <location>
        <begin position="48"/>
        <end position="58"/>
    </location>
</feature>
<dbReference type="AlphaFoldDB" id="A0A3N0GQT7"/>
<sequence>MSRLPPTLQPIWPLAKRLHRLASLLLGLVGRRTSVVWGDRRLPRTAGANSAATAAAEPEAVRLHPGPQGETMRRSMPDGDPPGHWTFRHATRADLPQQFTLEIREGVVVGDYGAIITPGNRLDQETSEYFGIDGWREHPIFLRPRLPRIEDVSGSLAVLATRGGSNNYYHFLLDVLPRLAVLDACVPDAKPDALYLPTATRYQQELLALLGLDTATVVETRKHRAVRAETLLVPSLPNPDELAPGWLVAWLRERLPAIDTTDKPRRIFVTRGDRPHTRRLESEPALWPQLEARGFARIDPGTMSVRDQIDHFAAAETIIGVHGAALTNLVFARPGVRVLELFAPAYLKHCFWSITQSIPGAEYRYLVGDGDPVPEGGWMKGVQDDIAIAPQRVLDQLPWLLG</sequence>
<keyword evidence="1" id="KW-0328">Glycosyltransferase</keyword>
<evidence type="ECO:0000259" key="5">
    <source>
        <dbReference type="Pfam" id="PF04577"/>
    </source>
</evidence>
<evidence type="ECO:0000256" key="3">
    <source>
        <dbReference type="ARBA" id="ARBA00023180"/>
    </source>
</evidence>
<reference evidence="6 7" key="1">
    <citation type="submission" date="2018-11" db="EMBL/GenBank/DDBJ databases">
        <authorList>
            <person name="Li F."/>
        </authorList>
    </citation>
    <scope>NUCLEOTIDE SEQUENCE [LARGE SCALE GENOMIC DNA]</scope>
    <source>
        <strain evidence="6 7">Gsoil 818</strain>
    </source>
</reference>